<comment type="similarity">
    <text evidence="3 8">Belongs to the aldose epimerase family.</text>
</comment>
<dbReference type="SUPFAM" id="SSF74650">
    <property type="entry name" value="Galactose mutarotase-like"/>
    <property type="match status" value="1"/>
</dbReference>
<dbReference type="PANTHER" id="PTHR10091:SF0">
    <property type="entry name" value="GALACTOSE MUTAROTASE"/>
    <property type="match status" value="1"/>
</dbReference>
<evidence type="ECO:0000256" key="2">
    <source>
        <dbReference type="ARBA" id="ARBA00005028"/>
    </source>
</evidence>
<dbReference type="GO" id="GO:0030246">
    <property type="term" value="F:carbohydrate binding"/>
    <property type="evidence" value="ECO:0007669"/>
    <property type="project" value="InterPro"/>
</dbReference>
<dbReference type="AlphaFoldDB" id="A0A245ZJS5"/>
<feature type="signal peptide" evidence="12">
    <location>
        <begin position="1"/>
        <end position="21"/>
    </location>
</feature>
<dbReference type="GO" id="GO:0006006">
    <property type="term" value="P:glucose metabolic process"/>
    <property type="evidence" value="ECO:0007669"/>
    <property type="project" value="TreeGrafter"/>
</dbReference>
<feature type="compositionally biased region" description="Polar residues" evidence="11">
    <location>
        <begin position="340"/>
        <end position="349"/>
    </location>
</feature>
<dbReference type="GO" id="GO:0004034">
    <property type="term" value="F:aldose 1-epimerase activity"/>
    <property type="evidence" value="ECO:0007669"/>
    <property type="project" value="UniProtKB-EC"/>
</dbReference>
<sequence>MRTAIALAVLMGSAGSAQLPADEAAIQGYSLRNAAGMTVRFLDYGATITAINVPDRAGRTANVVLGYGSAAEYRAKNVKNRFGATIGRYAGRIANARFSLDGQTYRLTPNSGVHALHGGAAPGLDTRRWHVRRFREGAIDAATLTLLSPDADQGFPGELTVTITYRLLPDNALRIDYAARTTRPTVLNLTNHSYFNLAGHGSVTAQRLRIAATRWVETDSDGIPTGRLAPVAHTPLDFRTEHAIGERINHKGPPMSGPGGYNHAWAVAPAMRASPRPVLWMRDPASGRTLRVDTTEPSVQLYTGDYIDGLDVDAKGRPIRPRDGIAIEPQGLADAPNRPSFPSTRLNPGQEFRSTTIYRFGADGRS</sequence>
<dbReference type="InterPro" id="IPR047215">
    <property type="entry name" value="Galactose_mutarotase-like"/>
</dbReference>
<dbReference type="UniPathway" id="UPA00242"/>
<evidence type="ECO:0000256" key="7">
    <source>
        <dbReference type="ARBA" id="ARBA00023277"/>
    </source>
</evidence>
<organism evidence="13 14">
    <name type="scientific">Sphingomonas mucosissima</name>
    <dbReference type="NCBI Taxonomy" id="370959"/>
    <lineage>
        <taxon>Bacteria</taxon>
        <taxon>Pseudomonadati</taxon>
        <taxon>Pseudomonadota</taxon>
        <taxon>Alphaproteobacteria</taxon>
        <taxon>Sphingomonadales</taxon>
        <taxon>Sphingomonadaceae</taxon>
        <taxon>Sphingomonas</taxon>
    </lineage>
</organism>
<protein>
    <recommendedName>
        <fullName evidence="5 8">Aldose 1-epimerase</fullName>
        <ecNumber evidence="4 8">5.1.3.3</ecNumber>
    </recommendedName>
</protein>
<dbReference type="EMBL" id="NBBJ01000003">
    <property type="protein sequence ID" value="OWK30000.1"/>
    <property type="molecule type" value="Genomic_DNA"/>
</dbReference>
<dbReference type="EC" id="5.1.3.3" evidence="4 8"/>
<proteinExistence type="inferred from homology"/>
<dbReference type="Gene3D" id="2.70.98.10">
    <property type="match status" value="1"/>
</dbReference>
<evidence type="ECO:0000256" key="6">
    <source>
        <dbReference type="ARBA" id="ARBA00023235"/>
    </source>
</evidence>
<evidence type="ECO:0000256" key="4">
    <source>
        <dbReference type="ARBA" id="ARBA00013185"/>
    </source>
</evidence>
<keyword evidence="14" id="KW-1185">Reference proteome</keyword>
<evidence type="ECO:0000256" key="3">
    <source>
        <dbReference type="ARBA" id="ARBA00006206"/>
    </source>
</evidence>
<dbReference type="NCBIfam" id="NF008277">
    <property type="entry name" value="PRK11055.1"/>
    <property type="match status" value="1"/>
</dbReference>
<evidence type="ECO:0000313" key="14">
    <source>
        <dbReference type="Proteomes" id="UP000197783"/>
    </source>
</evidence>
<accession>A0A245ZJS5</accession>
<feature type="chain" id="PRO_5012264153" description="Aldose 1-epimerase" evidence="12">
    <location>
        <begin position="22"/>
        <end position="366"/>
    </location>
</feature>
<comment type="catalytic activity">
    <reaction evidence="1 8">
        <text>alpha-D-glucose = beta-D-glucose</text>
        <dbReference type="Rhea" id="RHEA:10264"/>
        <dbReference type="ChEBI" id="CHEBI:15903"/>
        <dbReference type="ChEBI" id="CHEBI:17925"/>
        <dbReference type="EC" id="5.1.3.3"/>
    </reaction>
</comment>
<evidence type="ECO:0000256" key="12">
    <source>
        <dbReference type="SAM" id="SignalP"/>
    </source>
</evidence>
<keyword evidence="7 8" id="KW-0119">Carbohydrate metabolism</keyword>
<name>A0A245ZJS5_9SPHN</name>
<gene>
    <name evidence="13" type="primary">mro</name>
    <name evidence="13" type="ORF">SPMU_24220</name>
</gene>
<dbReference type="InterPro" id="IPR011013">
    <property type="entry name" value="Gal_mutarotase_sf_dom"/>
</dbReference>
<dbReference type="Proteomes" id="UP000197783">
    <property type="component" value="Unassembled WGS sequence"/>
</dbReference>
<comment type="pathway">
    <text evidence="2 8">Carbohydrate metabolism; hexose metabolism.</text>
</comment>
<feature type="region of interest" description="Disordered" evidence="11">
    <location>
        <begin position="329"/>
        <end position="349"/>
    </location>
</feature>
<comment type="caution">
    <text evidence="13">The sequence shown here is derived from an EMBL/GenBank/DDBJ whole genome shotgun (WGS) entry which is preliminary data.</text>
</comment>
<feature type="active site" description="Proton acceptor" evidence="9">
    <location>
        <position position="328"/>
    </location>
</feature>
<evidence type="ECO:0000256" key="9">
    <source>
        <dbReference type="PIRSR" id="PIRSR005096-1"/>
    </source>
</evidence>
<evidence type="ECO:0000313" key="13">
    <source>
        <dbReference type="EMBL" id="OWK30000.1"/>
    </source>
</evidence>
<dbReference type="Pfam" id="PF01263">
    <property type="entry name" value="Aldose_epim"/>
    <property type="match status" value="1"/>
</dbReference>
<dbReference type="InterPro" id="IPR015443">
    <property type="entry name" value="Aldose_1-epimerase"/>
</dbReference>
<feature type="active site" description="Proton donor" evidence="9">
    <location>
        <position position="192"/>
    </location>
</feature>
<dbReference type="InterPro" id="IPR014718">
    <property type="entry name" value="GH-type_carb-bd"/>
</dbReference>
<dbReference type="CDD" id="cd09019">
    <property type="entry name" value="galactose_mutarotase_like"/>
    <property type="match status" value="1"/>
</dbReference>
<keyword evidence="12" id="KW-0732">Signal</keyword>
<reference evidence="13 14" key="1">
    <citation type="submission" date="2017-03" db="EMBL/GenBank/DDBJ databases">
        <title>Genome sequence of Sphingomonas mucosissima DSM 17494.</title>
        <authorList>
            <person name="Poehlein A."/>
            <person name="Wuebbeler J.H."/>
            <person name="Steinbuechel A."/>
            <person name="Daniel R."/>
        </authorList>
    </citation>
    <scope>NUCLEOTIDE SEQUENCE [LARGE SCALE GENOMIC DNA]</scope>
    <source>
        <strain evidence="13 14">DSM 17494</strain>
    </source>
</reference>
<dbReference type="PANTHER" id="PTHR10091">
    <property type="entry name" value="ALDOSE-1-EPIMERASE"/>
    <property type="match status" value="1"/>
</dbReference>
<evidence type="ECO:0000256" key="1">
    <source>
        <dbReference type="ARBA" id="ARBA00001614"/>
    </source>
</evidence>
<dbReference type="GO" id="GO:0005737">
    <property type="term" value="C:cytoplasm"/>
    <property type="evidence" value="ECO:0007669"/>
    <property type="project" value="TreeGrafter"/>
</dbReference>
<evidence type="ECO:0000256" key="8">
    <source>
        <dbReference type="PIRNR" id="PIRNR005096"/>
    </source>
</evidence>
<dbReference type="InterPro" id="IPR018052">
    <property type="entry name" value="Ald1_epimerase_CS"/>
</dbReference>
<dbReference type="InterPro" id="IPR008183">
    <property type="entry name" value="Aldose_1/G6P_1-epimerase"/>
</dbReference>
<dbReference type="PROSITE" id="PS00545">
    <property type="entry name" value="ALDOSE_1_EPIMERASE"/>
    <property type="match status" value="1"/>
</dbReference>
<keyword evidence="6 8" id="KW-0413">Isomerase</keyword>
<evidence type="ECO:0000256" key="5">
    <source>
        <dbReference type="ARBA" id="ARBA00014165"/>
    </source>
</evidence>
<evidence type="ECO:0000256" key="10">
    <source>
        <dbReference type="PIRSR" id="PIRSR005096-3"/>
    </source>
</evidence>
<feature type="binding site" evidence="10">
    <location>
        <begin position="192"/>
        <end position="194"/>
    </location>
    <ligand>
        <name>beta-D-galactose</name>
        <dbReference type="ChEBI" id="CHEBI:27667"/>
    </ligand>
</feature>
<evidence type="ECO:0000256" key="11">
    <source>
        <dbReference type="SAM" id="MobiDB-lite"/>
    </source>
</evidence>
<dbReference type="PIRSF" id="PIRSF005096">
    <property type="entry name" value="GALM"/>
    <property type="match status" value="1"/>
</dbReference>
<dbReference type="GO" id="GO:0033499">
    <property type="term" value="P:galactose catabolic process via UDP-galactose, Leloir pathway"/>
    <property type="evidence" value="ECO:0007669"/>
    <property type="project" value="TreeGrafter"/>
</dbReference>